<dbReference type="PANTHER" id="PTHR13348:SF0">
    <property type="entry name" value="RIBONUCLEASE P PROTEIN SUBUNIT P29"/>
    <property type="match status" value="1"/>
</dbReference>
<dbReference type="AlphaFoldDB" id="A0A835YBY5"/>
<feature type="compositionally biased region" description="Gly residues" evidence="3">
    <location>
        <begin position="1"/>
        <end position="12"/>
    </location>
</feature>
<dbReference type="Pfam" id="PF01868">
    <property type="entry name" value="RNase_P-MRP_p29"/>
    <property type="match status" value="1"/>
</dbReference>
<dbReference type="Proteomes" id="UP000612055">
    <property type="component" value="Unassembled WGS sequence"/>
</dbReference>
<comment type="subcellular location">
    <subcellularLocation>
        <location evidence="1">Nucleus</location>
    </subcellularLocation>
</comment>
<dbReference type="GO" id="GO:0005634">
    <property type="term" value="C:nucleus"/>
    <property type="evidence" value="ECO:0007669"/>
    <property type="project" value="UniProtKB-SubCell"/>
</dbReference>
<organism evidence="4 5">
    <name type="scientific">Edaphochlamys debaryana</name>
    <dbReference type="NCBI Taxonomy" id="47281"/>
    <lineage>
        <taxon>Eukaryota</taxon>
        <taxon>Viridiplantae</taxon>
        <taxon>Chlorophyta</taxon>
        <taxon>core chlorophytes</taxon>
        <taxon>Chlorophyceae</taxon>
        <taxon>CS clade</taxon>
        <taxon>Chlamydomonadales</taxon>
        <taxon>Chlamydomonadales incertae sedis</taxon>
        <taxon>Edaphochlamys</taxon>
    </lineage>
</organism>
<keyword evidence="5" id="KW-1185">Reference proteome</keyword>
<dbReference type="EMBL" id="JAEHOE010000005">
    <property type="protein sequence ID" value="KAG2499863.1"/>
    <property type="molecule type" value="Genomic_DNA"/>
</dbReference>
<feature type="region of interest" description="Disordered" evidence="3">
    <location>
        <begin position="1"/>
        <end position="70"/>
    </location>
</feature>
<dbReference type="Gene3D" id="2.30.30.210">
    <property type="entry name" value="Ribonuclease P/MRP, subunit p29"/>
    <property type="match status" value="1"/>
</dbReference>
<dbReference type="SUPFAM" id="SSF101744">
    <property type="entry name" value="Rof/RNase P subunit-like"/>
    <property type="match status" value="1"/>
</dbReference>
<feature type="region of interest" description="Disordered" evidence="3">
    <location>
        <begin position="188"/>
        <end position="222"/>
    </location>
</feature>
<evidence type="ECO:0000256" key="2">
    <source>
        <dbReference type="ARBA" id="ARBA00006181"/>
    </source>
</evidence>
<accession>A0A835YBY5</accession>
<comment type="caution">
    <text evidence="4">The sequence shown here is derived from an EMBL/GenBank/DDBJ whole genome shotgun (WGS) entry which is preliminary data.</text>
</comment>
<dbReference type="OrthoDB" id="124041at2759"/>
<dbReference type="GO" id="GO:0000172">
    <property type="term" value="C:ribonuclease MRP complex"/>
    <property type="evidence" value="ECO:0007669"/>
    <property type="project" value="InterPro"/>
</dbReference>
<name>A0A835YBY5_9CHLO</name>
<gene>
    <name evidence="4" type="ORF">HYH03_002154</name>
</gene>
<dbReference type="GO" id="GO:0001682">
    <property type="term" value="P:tRNA 5'-leader removal"/>
    <property type="evidence" value="ECO:0007669"/>
    <property type="project" value="InterPro"/>
</dbReference>
<dbReference type="InterPro" id="IPR023534">
    <property type="entry name" value="Rof/RNase_P-like"/>
</dbReference>
<dbReference type="GO" id="GO:0006364">
    <property type="term" value="P:rRNA processing"/>
    <property type="evidence" value="ECO:0007669"/>
    <property type="project" value="TreeGrafter"/>
</dbReference>
<evidence type="ECO:0000313" key="4">
    <source>
        <dbReference type="EMBL" id="KAG2499863.1"/>
    </source>
</evidence>
<dbReference type="GO" id="GO:0033204">
    <property type="term" value="F:ribonuclease P RNA binding"/>
    <property type="evidence" value="ECO:0007669"/>
    <property type="project" value="InterPro"/>
</dbReference>
<dbReference type="InterPro" id="IPR036980">
    <property type="entry name" value="RNase_P/MRP_Rpp29_sf"/>
</dbReference>
<feature type="compositionally biased region" description="Basic and acidic residues" evidence="3">
    <location>
        <begin position="206"/>
        <end position="222"/>
    </location>
</feature>
<evidence type="ECO:0000313" key="5">
    <source>
        <dbReference type="Proteomes" id="UP000612055"/>
    </source>
</evidence>
<protein>
    <submittedName>
        <fullName evidence="4">Uncharacterized protein</fullName>
    </submittedName>
</protein>
<dbReference type="PANTHER" id="PTHR13348">
    <property type="entry name" value="RIBONUCLEASE P SUBUNIT P29"/>
    <property type="match status" value="1"/>
</dbReference>
<proteinExistence type="inferred from homology"/>
<dbReference type="GO" id="GO:0030677">
    <property type="term" value="C:ribonuclease P complex"/>
    <property type="evidence" value="ECO:0007669"/>
    <property type="project" value="InterPro"/>
</dbReference>
<feature type="compositionally biased region" description="Low complexity" evidence="3">
    <location>
        <begin position="28"/>
        <end position="37"/>
    </location>
</feature>
<feature type="compositionally biased region" description="Basic residues" evidence="3">
    <location>
        <begin position="189"/>
        <end position="204"/>
    </location>
</feature>
<evidence type="ECO:0000256" key="1">
    <source>
        <dbReference type="ARBA" id="ARBA00004123"/>
    </source>
</evidence>
<reference evidence="4" key="1">
    <citation type="journal article" date="2020" name="bioRxiv">
        <title>Comparative genomics of Chlamydomonas.</title>
        <authorList>
            <person name="Craig R.J."/>
            <person name="Hasan A.R."/>
            <person name="Ness R.W."/>
            <person name="Keightley P.D."/>
        </authorList>
    </citation>
    <scope>NUCLEOTIDE SEQUENCE</scope>
    <source>
        <strain evidence="4">CCAP 11/70</strain>
    </source>
</reference>
<sequence length="334" mass="33483">MSGGMLRGGASPGGPMVSAAKRRRLAALDDVLAARQAGSAPTSAPPSRPGSEARGTGPTPGTVPPAEFPYNPLEASVLDGALSAALAQAKAAAEAAAAAAAPIEAPSGPASRRKDRGASAAVAAASAAAAAAAAAGGGGSVAAEVLAELVGTNPRASGSDLRGLLQQRLADRSVLLDNPTATLRASKLFARRTTSHSSRLRSNARAKAEREDAQEGGGKERRVPSYEAMLKVHQLWLHYTRGLARGPSGPGGASAGPAASTAGEAPARQVELLGAMVTVVRHRNPQLMGATGVVLRRSAAALHLVCPGDRLRVVPLPGCTAHYEVNGTTLQLTG</sequence>
<comment type="similarity">
    <text evidence="2">Belongs to the eukaryotic/archaeal RNase P protein component 1 family.</text>
</comment>
<dbReference type="InterPro" id="IPR002730">
    <property type="entry name" value="Rpp29/RNP1"/>
</dbReference>
<dbReference type="InterPro" id="IPR016848">
    <property type="entry name" value="RNase_P/MRP_Rpp29-subunit"/>
</dbReference>
<evidence type="ECO:0000256" key="3">
    <source>
        <dbReference type="SAM" id="MobiDB-lite"/>
    </source>
</evidence>